<protein>
    <submittedName>
        <fullName evidence="1">563_t:CDS:1</fullName>
    </submittedName>
</protein>
<keyword evidence="2" id="KW-1185">Reference proteome</keyword>
<gene>
    <name evidence="1" type="ORF">ACOLOM_LOCUS14242</name>
</gene>
<sequence length="51" mass="5565">KASEKAVKRQHVPIQFLSKSPSRVAPPWAGPPVKRGANGGLGWSLNQDRPY</sequence>
<dbReference type="Proteomes" id="UP000789525">
    <property type="component" value="Unassembled WGS sequence"/>
</dbReference>
<reference evidence="1" key="1">
    <citation type="submission" date="2021-06" db="EMBL/GenBank/DDBJ databases">
        <authorList>
            <person name="Kallberg Y."/>
            <person name="Tangrot J."/>
            <person name="Rosling A."/>
        </authorList>
    </citation>
    <scope>NUCLEOTIDE SEQUENCE</scope>
    <source>
        <strain evidence="1">CL356</strain>
    </source>
</reference>
<dbReference type="EMBL" id="CAJVPT010070275">
    <property type="protein sequence ID" value="CAG8779127.1"/>
    <property type="molecule type" value="Genomic_DNA"/>
</dbReference>
<evidence type="ECO:0000313" key="1">
    <source>
        <dbReference type="EMBL" id="CAG8779127.1"/>
    </source>
</evidence>
<evidence type="ECO:0000313" key="2">
    <source>
        <dbReference type="Proteomes" id="UP000789525"/>
    </source>
</evidence>
<organism evidence="1 2">
    <name type="scientific">Acaulospora colombiana</name>
    <dbReference type="NCBI Taxonomy" id="27376"/>
    <lineage>
        <taxon>Eukaryota</taxon>
        <taxon>Fungi</taxon>
        <taxon>Fungi incertae sedis</taxon>
        <taxon>Mucoromycota</taxon>
        <taxon>Glomeromycotina</taxon>
        <taxon>Glomeromycetes</taxon>
        <taxon>Diversisporales</taxon>
        <taxon>Acaulosporaceae</taxon>
        <taxon>Acaulospora</taxon>
    </lineage>
</organism>
<feature type="non-terminal residue" evidence="1">
    <location>
        <position position="1"/>
    </location>
</feature>
<name>A0ACA9R6E4_9GLOM</name>
<accession>A0ACA9R6E4</accession>
<proteinExistence type="predicted"/>
<comment type="caution">
    <text evidence="1">The sequence shown here is derived from an EMBL/GenBank/DDBJ whole genome shotgun (WGS) entry which is preliminary data.</text>
</comment>